<evidence type="ECO:0000313" key="3">
    <source>
        <dbReference type="Proteomes" id="UP000694257"/>
    </source>
</evidence>
<feature type="domain" description="Condensation" evidence="1">
    <location>
        <begin position="15"/>
        <end position="326"/>
    </location>
</feature>
<dbReference type="EMBL" id="CP078145">
    <property type="protein sequence ID" value="QXN88599.1"/>
    <property type="molecule type" value="Genomic_DNA"/>
</dbReference>
<dbReference type="PANTHER" id="PTHR45527:SF1">
    <property type="entry name" value="FATTY ACID SYNTHASE"/>
    <property type="match status" value="1"/>
</dbReference>
<dbReference type="PANTHER" id="PTHR45527">
    <property type="entry name" value="NONRIBOSOMAL PEPTIDE SYNTHETASE"/>
    <property type="match status" value="1"/>
</dbReference>
<dbReference type="RefSeq" id="WP_218469482.1">
    <property type="nucleotide sequence ID" value="NZ_BAABJN010000008.1"/>
</dbReference>
<dbReference type="InterPro" id="IPR001242">
    <property type="entry name" value="Condensation_dom"/>
</dbReference>
<organism evidence="2 3">
    <name type="scientific">Nocardia iowensis</name>
    <dbReference type="NCBI Taxonomy" id="204891"/>
    <lineage>
        <taxon>Bacteria</taxon>
        <taxon>Bacillati</taxon>
        <taxon>Actinomycetota</taxon>
        <taxon>Actinomycetes</taxon>
        <taxon>Mycobacteriales</taxon>
        <taxon>Nocardiaceae</taxon>
        <taxon>Nocardia</taxon>
    </lineage>
</organism>
<proteinExistence type="predicted"/>
<keyword evidence="3" id="KW-1185">Reference proteome</keyword>
<accession>A0ABX8RG62</accession>
<sequence length="432" mass="46369">MDQRLVEFHGSRSAVAPATCAQRQLWGAIQQKLPNSAFFNQIYRVGLSMKPTLPDVLSALSAAVGAHESLRTVFVPDAAGALSQYVSQSGSFSVHTASVEPGEDPGTVFRAWEAQMLQTGYQFEVDLPLRALVVLDREVPVLVAFCVSHLAVDLTSLRVLADELIARLNGHAVPANSRQPVEHALFERSPKGQRLLARSLAYWQRQLADAPPAAIPAQRSGQCATLAMDSLAAALALSTLAARYDISSGAVLLAATAQLLGRRAGLSRVAFRLLVSNRFAPDLRNAVANLHQEVPATIDVGSPSFAAVARSALKSSMAAYSRGHYDPDLVDELVLQCHAEDAFPACFNDIRESRGGSIADADSICAALDHTVVAPHSFQEAEPFFLMVDGDGSEWIRILLSTDTAAMPPSDAHQFLLDLEQLLVQEARTAQG</sequence>
<evidence type="ECO:0000259" key="1">
    <source>
        <dbReference type="Pfam" id="PF00668"/>
    </source>
</evidence>
<gene>
    <name evidence="2" type="ORF">KV110_23700</name>
</gene>
<name>A0ABX8RG62_NOCIO</name>
<reference evidence="2 3" key="1">
    <citation type="submission" date="2021-07" db="EMBL/GenBank/DDBJ databases">
        <title>Whole Genome Sequence of Nocardia Iowensis.</title>
        <authorList>
            <person name="Lamm A."/>
            <person name="Collins-Fairclough A.M."/>
            <person name="Bunk B."/>
            <person name="Sproer C."/>
        </authorList>
    </citation>
    <scope>NUCLEOTIDE SEQUENCE [LARGE SCALE GENOMIC DNA]</scope>
    <source>
        <strain evidence="2 3">NRRL 5646</strain>
    </source>
</reference>
<evidence type="ECO:0000313" key="2">
    <source>
        <dbReference type="EMBL" id="QXN88599.1"/>
    </source>
</evidence>
<dbReference type="Pfam" id="PF00668">
    <property type="entry name" value="Condensation"/>
    <property type="match status" value="1"/>
</dbReference>
<dbReference type="Proteomes" id="UP000694257">
    <property type="component" value="Chromosome"/>
</dbReference>
<protein>
    <recommendedName>
        <fullName evidence="1">Condensation domain-containing protein</fullName>
    </recommendedName>
</protein>